<organism evidence="9 10">
    <name type="scientific">Coccomyxa viridis</name>
    <dbReference type="NCBI Taxonomy" id="1274662"/>
    <lineage>
        <taxon>Eukaryota</taxon>
        <taxon>Viridiplantae</taxon>
        <taxon>Chlorophyta</taxon>
        <taxon>core chlorophytes</taxon>
        <taxon>Trebouxiophyceae</taxon>
        <taxon>Trebouxiophyceae incertae sedis</taxon>
        <taxon>Coccomyxaceae</taxon>
        <taxon>Coccomyxa</taxon>
    </lineage>
</organism>
<feature type="compositionally biased region" description="Basic and acidic residues" evidence="7">
    <location>
        <begin position="977"/>
        <end position="998"/>
    </location>
</feature>
<dbReference type="EMBL" id="CAUYUE010000010">
    <property type="protein sequence ID" value="CAK0784106.1"/>
    <property type="molecule type" value="Genomic_DNA"/>
</dbReference>
<evidence type="ECO:0000256" key="6">
    <source>
        <dbReference type="PROSITE-ProRule" id="PRU00290"/>
    </source>
</evidence>
<feature type="compositionally biased region" description="Low complexity" evidence="7">
    <location>
        <begin position="1362"/>
        <end position="1371"/>
    </location>
</feature>
<feature type="compositionally biased region" description="Polar residues" evidence="7">
    <location>
        <begin position="781"/>
        <end position="791"/>
    </location>
</feature>
<dbReference type="PROSITE" id="PS50082">
    <property type="entry name" value="WD_REPEATS_2"/>
    <property type="match status" value="1"/>
</dbReference>
<evidence type="ECO:0000313" key="10">
    <source>
        <dbReference type="Proteomes" id="UP001314263"/>
    </source>
</evidence>
<evidence type="ECO:0000259" key="8">
    <source>
        <dbReference type="PROSITE" id="PS50892"/>
    </source>
</evidence>
<dbReference type="InterPro" id="IPR001680">
    <property type="entry name" value="WD40_rpt"/>
</dbReference>
<dbReference type="PANTHER" id="PTHR10241:SF25">
    <property type="entry name" value="TOMOSYN, ISOFORM C"/>
    <property type="match status" value="1"/>
</dbReference>
<sequence length="1631" mass="171037">MMKSSRNQRAPRADHSLPEDALTVTALEARLFGHAGFPEAADALAYDSVQRILAVGTKDGRVKVFGSDGVECTFRSPFQTATKQLQFLENKGALLRLTVDGDVQLWGVEAGGFVDSLTNDGEDTITAACPVPNEPYVLLGSRSGKLQAAALLGSSGSPAGGAREACSLSKLSYEVSPESMAGAKGSIAALACSSVGDLHRVIVVHAESSPIVWDLRYKLVVASTEAVLLANAAEPAAAPPRKLSWRSKAPAQVAQPEQDAGTCACWLGAKGDAIAVGYASGVVRLYSIPELALGEPPPAAPVQATVQREIRPNTGGESATAIRAVWHVPGSKGSEPGSILVLGGQSADQPDMLHLVPLKPYKDKEEQEQEQEQEQHPLPWFGPLQGLALVPPEHSLDAHSAPAALIALNEGGQLIVHDTHTLKPLPLFLPLQELPPVTASAFVAHKASAATQDGEEHPHGFSAEDLRAVHAASAESPERAAAHRSRWMLNRGKLPTLDAMSEAQPLLLTGHRDGRVRMWDMACEVPRLLGTAPHDMGGPGSRLQAVAVIMVCQASGLLLVGHAKGEARLYQFSSLAQNLTAAHISSASREEPEMTSSQQPAGFQAVLKISLHEANITAAAVFSAAGLLALADQAGNISLIDLQQPAVLCTTRLAEQPITALSFGVQSMPPQRSQRMPADKLREPVEASAEDKLTLFVGAADGSLTLLDARSGMVLSASKDAWLWPKHGDTALSMVLLNASGLPACMPPGECVLSWANNTRDTHGMLFGGPLGGDSPGGASTEGSASPSLSTREAAASKVQEAISIPASEASSVCTHQLGAELHTETHFQNQGAAELLDGKWHALAAQLNSSDSQCSFGDGQDALRMSLAAPGSPPAHDKALLGRDASAQHHADAKQCSPGSGSPECQHGSAEASRALSEADEEDSSLDEDADEDNDDDLLTAAVAAAEAEDLEAKRGRRKFSLLQKGSSKHSKIKQKGKERTEQAQSEQQHHVREGTPVREFTPQQKRALGRWARTGIDKTAAAAVIRSADPHSASEAPAEHSVAHAALAPAHSPFAEVPTREPSPGRQAASPSSAGACQEEHPAAGNGHLIAPSHIGQHGERSSSPSNQAEQLDLRSAMNKAHSAGHTPAGSPAFQPRSSAMSSTRSTGLPPGLPNLGVRGSVSDNTHERFTAALHSNDDHGQASSSGNVTHVVTASSNHLRLYTVKHVWEADRTTVKKVNLSQPIAFAAAFASLRGPGIVCLSPNGVLHVYSLPGLELLLCQELHDGLTFPWAWTSEQAQLIRASAVAPDGQLAMISACGELARLGLIAGSPEPGAATGLYDWDLATAALAASHAVKRQLDATLAQRRNSQQLPVQQPESLAPSAAAPAPGKKGFGGFLSQVKDAASRVVDDTSKNLNQGLDKLGARAAFGGERSAVQAAPSLADVLSSKVTTESQAEAAEANDSCASSATAAARDLRMTEESHRSELLGSSSGKRAGRPQPEAESAFSALFGGNRARGKPSQDASASHEHDAAPGKGEHLWSEHEEADRSELLKGAKAGAGRANTPGGRPGMRTAEDIKAAYGRPTNSKRVEGLSGLMDDNKVRLAERGEKLRTLQDKMESMASDAQDFASLARQMRDREAGKKWWQL</sequence>
<dbReference type="InterPro" id="IPR015943">
    <property type="entry name" value="WD40/YVTN_repeat-like_dom_sf"/>
</dbReference>
<keyword evidence="6" id="KW-0175">Coiled coil</keyword>
<comment type="similarity">
    <text evidence="2">Belongs to the WD repeat L(2)GL family.</text>
</comment>
<gene>
    <name evidence="9" type="ORF">CVIRNUC_007309</name>
</gene>
<dbReference type="GO" id="GO:0006893">
    <property type="term" value="P:Golgi to plasma membrane transport"/>
    <property type="evidence" value="ECO:0007669"/>
    <property type="project" value="TreeGrafter"/>
</dbReference>
<feature type="compositionally biased region" description="Basic and acidic residues" evidence="7">
    <location>
        <begin position="1509"/>
        <end position="1531"/>
    </location>
</feature>
<evidence type="ECO:0000256" key="3">
    <source>
        <dbReference type="ARBA" id="ARBA00022483"/>
    </source>
</evidence>
<keyword evidence="5" id="KW-0853">WD repeat</keyword>
<dbReference type="GO" id="GO:0006887">
    <property type="term" value="P:exocytosis"/>
    <property type="evidence" value="ECO:0007669"/>
    <property type="project" value="UniProtKB-KW"/>
</dbReference>
<dbReference type="InterPro" id="IPR042855">
    <property type="entry name" value="V_SNARE_CC"/>
</dbReference>
<feature type="region of interest" description="Disordered" evidence="7">
    <location>
        <begin position="1440"/>
        <end position="1531"/>
    </location>
</feature>
<dbReference type="GO" id="GO:0005096">
    <property type="term" value="F:GTPase activator activity"/>
    <property type="evidence" value="ECO:0007669"/>
    <property type="project" value="TreeGrafter"/>
</dbReference>
<accession>A0AAV1IB59</accession>
<dbReference type="SUPFAM" id="SSF50978">
    <property type="entry name" value="WD40 repeat-like"/>
    <property type="match status" value="1"/>
</dbReference>
<dbReference type="InterPro" id="IPR036322">
    <property type="entry name" value="WD40_repeat_dom_sf"/>
</dbReference>
<dbReference type="GO" id="GO:0019905">
    <property type="term" value="F:syntaxin binding"/>
    <property type="evidence" value="ECO:0007669"/>
    <property type="project" value="TreeGrafter"/>
</dbReference>
<feature type="region of interest" description="Disordered" evidence="7">
    <location>
        <begin position="1352"/>
        <end position="1371"/>
    </location>
</feature>
<feature type="region of interest" description="Disordered" evidence="7">
    <location>
        <begin position="885"/>
        <end position="935"/>
    </location>
</feature>
<feature type="compositionally biased region" description="Basic and acidic residues" evidence="7">
    <location>
        <begin position="885"/>
        <end position="894"/>
    </location>
</feature>
<feature type="region of interest" description="Disordered" evidence="7">
    <location>
        <begin position="769"/>
        <end position="795"/>
    </location>
</feature>
<feature type="region of interest" description="Disordered" evidence="7">
    <location>
        <begin position="1056"/>
        <end position="1165"/>
    </location>
</feature>
<feature type="compositionally biased region" description="Polar residues" evidence="7">
    <location>
        <begin position="1138"/>
        <end position="1149"/>
    </location>
</feature>
<dbReference type="GO" id="GO:0045159">
    <property type="term" value="F:myosin II binding"/>
    <property type="evidence" value="ECO:0007669"/>
    <property type="project" value="TreeGrafter"/>
</dbReference>
<keyword evidence="3" id="KW-0268">Exocytosis</keyword>
<feature type="compositionally biased region" description="Acidic residues" evidence="7">
    <location>
        <begin position="919"/>
        <end position="935"/>
    </location>
</feature>
<dbReference type="Gene3D" id="1.20.5.110">
    <property type="match status" value="1"/>
</dbReference>
<feature type="repeat" description="WD" evidence="5">
    <location>
        <begin position="506"/>
        <end position="521"/>
    </location>
</feature>
<evidence type="ECO:0000256" key="4">
    <source>
        <dbReference type="ARBA" id="ARBA00022490"/>
    </source>
</evidence>
<dbReference type="PROSITE" id="PS50892">
    <property type="entry name" value="V_SNARE"/>
    <property type="match status" value="1"/>
</dbReference>
<evidence type="ECO:0000256" key="5">
    <source>
        <dbReference type="PROSITE-ProRule" id="PRU00221"/>
    </source>
</evidence>
<feature type="domain" description="V-SNARE coiled-coil homology" evidence="8">
    <location>
        <begin position="1566"/>
        <end position="1630"/>
    </location>
</feature>
<dbReference type="SUPFAM" id="SSF50998">
    <property type="entry name" value="Quinoprotein alcohol dehydrogenase-like"/>
    <property type="match status" value="1"/>
</dbReference>
<dbReference type="SUPFAM" id="SSF58038">
    <property type="entry name" value="SNARE fusion complex"/>
    <property type="match status" value="1"/>
</dbReference>
<name>A0AAV1IB59_9CHLO</name>
<dbReference type="PANTHER" id="PTHR10241">
    <property type="entry name" value="LETHAL 2 GIANT LARVAE PROTEIN"/>
    <property type="match status" value="1"/>
</dbReference>
<evidence type="ECO:0000256" key="1">
    <source>
        <dbReference type="ARBA" id="ARBA00004496"/>
    </source>
</evidence>
<keyword evidence="10" id="KW-1185">Reference proteome</keyword>
<reference evidence="9 10" key="1">
    <citation type="submission" date="2023-10" db="EMBL/GenBank/DDBJ databases">
        <authorList>
            <person name="Maclean D."/>
            <person name="Macfadyen A."/>
        </authorList>
    </citation>
    <scope>NUCLEOTIDE SEQUENCE [LARGE SCALE GENOMIC DNA]</scope>
</reference>
<proteinExistence type="inferred from homology"/>
<dbReference type="InterPro" id="IPR011047">
    <property type="entry name" value="Quinoprotein_ADH-like_sf"/>
</dbReference>
<dbReference type="Gene3D" id="2.130.10.10">
    <property type="entry name" value="YVTN repeat-like/Quinoprotein amine dehydrogenase"/>
    <property type="match status" value="2"/>
</dbReference>
<dbReference type="Proteomes" id="UP001314263">
    <property type="component" value="Unassembled WGS sequence"/>
</dbReference>
<dbReference type="GO" id="GO:0005737">
    <property type="term" value="C:cytoplasm"/>
    <property type="evidence" value="ECO:0007669"/>
    <property type="project" value="UniProtKB-SubCell"/>
</dbReference>
<feature type="compositionally biased region" description="Basic and acidic residues" evidence="7">
    <location>
        <begin position="1457"/>
        <end position="1469"/>
    </location>
</feature>
<protein>
    <recommendedName>
        <fullName evidence="8">V-SNARE coiled-coil homology domain-containing protein</fullName>
    </recommendedName>
</protein>
<evidence type="ECO:0000313" key="9">
    <source>
        <dbReference type="EMBL" id="CAK0784106.1"/>
    </source>
</evidence>
<evidence type="ECO:0000256" key="2">
    <source>
        <dbReference type="ARBA" id="ARBA00008070"/>
    </source>
</evidence>
<dbReference type="SMART" id="SM00320">
    <property type="entry name" value="WD40"/>
    <property type="match status" value="4"/>
</dbReference>
<dbReference type="GO" id="GO:0005886">
    <property type="term" value="C:plasma membrane"/>
    <property type="evidence" value="ECO:0007669"/>
    <property type="project" value="TreeGrafter"/>
</dbReference>
<feature type="compositionally biased region" description="Polar residues" evidence="7">
    <location>
        <begin position="1352"/>
        <end position="1361"/>
    </location>
</feature>
<comment type="caution">
    <text evidence="9">The sequence shown here is derived from an EMBL/GenBank/DDBJ whole genome shotgun (WGS) entry which is preliminary data.</text>
</comment>
<feature type="region of interest" description="Disordered" evidence="7">
    <location>
        <begin position="950"/>
        <end position="1005"/>
    </location>
</feature>
<keyword evidence="4" id="KW-0963">Cytoplasm</keyword>
<evidence type="ECO:0000256" key="7">
    <source>
        <dbReference type="SAM" id="MobiDB-lite"/>
    </source>
</evidence>
<comment type="subcellular location">
    <subcellularLocation>
        <location evidence="1">Cytoplasm</location>
    </subcellularLocation>
</comment>
<feature type="region of interest" description="Disordered" evidence="7">
    <location>
        <begin position="1537"/>
        <end position="1556"/>
    </location>
</feature>